<dbReference type="EMBL" id="BGPR01000717">
    <property type="protein sequence ID" value="GBM32786.1"/>
    <property type="molecule type" value="Genomic_DNA"/>
</dbReference>
<evidence type="ECO:0000313" key="1">
    <source>
        <dbReference type="EMBL" id="GBM32786.1"/>
    </source>
</evidence>
<keyword evidence="2" id="KW-1185">Reference proteome</keyword>
<organism evidence="1 2">
    <name type="scientific">Araneus ventricosus</name>
    <name type="common">Orbweaver spider</name>
    <name type="synonym">Epeira ventricosa</name>
    <dbReference type="NCBI Taxonomy" id="182803"/>
    <lineage>
        <taxon>Eukaryota</taxon>
        <taxon>Metazoa</taxon>
        <taxon>Ecdysozoa</taxon>
        <taxon>Arthropoda</taxon>
        <taxon>Chelicerata</taxon>
        <taxon>Arachnida</taxon>
        <taxon>Araneae</taxon>
        <taxon>Araneomorphae</taxon>
        <taxon>Entelegynae</taxon>
        <taxon>Araneoidea</taxon>
        <taxon>Araneidae</taxon>
        <taxon>Araneus</taxon>
    </lineage>
</organism>
<evidence type="ECO:0000313" key="2">
    <source>
        <dbReference type="Proteomes" id="UP000499080"/>
    </source>
</evidence>
<accession>A0A4Y2EXP2</accession>
<name>A0A4Y2EXP2_ARAVE</name>
<dbReference type="AlphaFoldDB" id="A0A4Y2EXP2"/>
<reference evidence="1 2" key="1">
    <citation type="journal article" date="2019" name="Sci. Rep.">
        <title>Orb-weaving spider Araneus ventricosus genome elucidates the spidroin gene catalogue.</title>
        <authorList>
            <person name="Kono N."/>
            <person name="Nakamura H."/>
            <person name="Ohtoshi R."/>
            <person name="Moran D.A.P."/>
            <person name="Shinohara A."/>
            <person name="Yoshida Y."/>
            <person name="Fujiwara M."/>
            <person name="Mori M."/>
            <person name="Tomita M."/>
            <person name="Arakawa K."/>
        </authorList>
    </citation>
    <scope>NUCLEOTIDE SEQUENCE [LARGE SCALE GENOMIC DNA]</scope>
</reference>
<protein>
    <submittedName>
        <fullName evidence="1">Uncharacterized protein</fullName>
    </submittedName>
</protein>
<comment type="caution">
    <text evidence="1">The sequence shown here is derived from an EMBL/GenBank/DDBJ whole genome shotgun (WGS) entry which is preliminary data.</text>
</comment>
<gene>
    <name evidence="1" type="ORF">AVEN_83748_1</name>
</gene>
<sequence length="102" mass="11895">MFRLWCVTTSMLHIPGGGLDAADLLLGLHVLRTQSLGFLLLGPHEMFIRRLWIQWRISQHGSSSLQETSPAHRVCFNVVVWSFKRRCRLCNEIRGRDFEQFL</sequence>
<dbReference type="Proteomes" id="UP000499080">
    <property type="component" value="Unassembled WGS sequence"/>
</dbReference>
<proteinExistence type="predicted"/>